<accession>A0A7Y9NMV5</accession>
<feature type="domain" description="Multidrug resistance protein MdtA-like beta-barrel" evidence="5">
    <location>
        <begin position="236"/>
        <end position="315"/>
    </location>
</feature>
<reference evidence="6 7" key="1">
    <citation type="submission" date="2020-07" db="EMBL/GenBank/DDBJ databases">
        <title>Genomic Encyclopedia of Type Strains, Phase IV (KMG-V): Genome sequencing to study the core and pangenomes of soil and plant-associated prokaryotes.</title>
        <authorList>
            <person name="Whitman W."/>
        </authorList>
    </citation>
    <scope>NUCLEOTIDE SEQUENCE [LARGE SCALE GENOMIC DNA]</scope>
    <source>
        <strain evidence="6 7">M8UP30</strain>
    </source>
</reference>
<gene>
    <name evidence="6" type="ORF">HDF12_002462</name>
</gene>
<keyword evidence="3" id="KW-0732">Signal</keyword>
<dbReference type="Pfam" id="PF25944">
    <property type="entry name" value="Beta-barrel_RND"/>
    <property type="match status" value="1"/>
</dbReference>
<dbReference type="PANTHER" id="PTHR30469">
    <property type="entry name" value="MULTIDRUG RESISTANCE PROTEIN MDTA"/>
    <property type="match status" value="1"/>
</dbReference>
<dbReference type="Proteomes" id="UP000534186">
    <property type="component" value="Unassembled WGS sequence"/>
</dbReference>
<dbReference type="Gene3D" id="2.40.420.20">
    <property type="match status" value="1"/>
</dbReference>
<dbReference type="AlphaFoldDB" id="A0A7Y9NMV5"/>
<evidence type="ECO:0000313" key="7">
    <source>
        <dbReference type="Proteomes" id="UP000534186"/>
    </source>
</evidence>
<dbReference type="EMBL" id="JACCCV010000001">
    <property type="protein sequence ID" value="NYF52097.1"/>
    <property type="molecule type" value="Genomic_DNA"/>
</dbReference>
<comment type="subcellular location">
    <subcellularLocation>
        <location evidence="1">Cell membrane</location>
    </subcellularLocation>
</comment>
<evidence type="ECO:0000256" key="1">
    <source>
        <dbReference type="ARBA" id="ARBA00004236"/>
    </source>
</evidence>
<dbReference type="PANTHER" id="PTHR30469:SF36">
    <property type="entry name" value="BLL3903 PROTEIN"/>
    <property type="match status" value="1"/>
</dbReference>
<dbReference type="Gene3D" id="2.40.30.170">
    <property type="match status" value="1"/>
</dbReference>
<proteinExistence type="inferred from homology"/>
<feature type="signal peptide" evidence="3">
    <location>
        <begin position="1"/>
        <end position="26"/>
    </location>
</feature>
<name>A0A7Y9NMV5_9BACT</name>
<dbReference type="InterPro" id="IPR058626">
    <property type="entry name" value="MdtA-like_b-barrel"/>
</dbReference>
<evidence type="ECO:0000259" key="5">
    <source>
        <dbReference type="Pfam" id="PF25944"/>
    </source>
</evidence>
<dbReference type="GO" id="GO:0015562">
    <property type="term" value="F:efflux transmembrane transporter activity"/>
    <property type="evidence" value="ECO:0007669"/>
    <property type="project" value="TreeGrafter"/>
</dbReference>
<feature type="chain" id="PRO_5030611752" evidence="3">
    <location>
        <begin position="27"/>
        <end position="405"/>
    </location>
</feature>
<comment type="similarity">
    <text evidence="2">Belongs to the membrane fusion protein (MFP) (TC 8.A.1) family.</text>
</comment>
<sequence>MQANGTLSLLCIFFCIPLASCSRVVAHANTAAPEGVPIHVARVLSQDVPLEIAAAGNVEAGERVDVKPRIAGQIRNVEFAEGQNITKGQLLFSIDRDTMSRQQAQQQAELERDIAMEQQAVAVAARDAASQKQSQSEADVAVKLGDLGVLSGQSVKQAITASDTTRSSLQADQAAIAAAAGAVRADHARLSQIKLQLNFADVVAPIAGRAGAAMVKAGNVVLENDTTLVTLLQLAPIRVVFGVPEQSLAEIQRLSAAGSLEVEAGTGDNRLVEGHLDFIDNTVDPTTGTVRMKATFSNSDQALWPGQFVNVRLRLRVDPRQIVVPQSAIQQGLEGKYAWRIQSGFATMVPVTVLRTYRPTTSSQPGSEVAVLGSGLSPGDVIVTEGQLRLTPGSRVSPIDTPSGP</sequence>
<dbReference type="Gene3D" id="2.40.50.100">
    <property type="match status" value="1"/>
</dbReference>
<evidence type="ECO:0000259" key="4">
    <source>
        <dbReference type="Pfam" id="PF25917"/>
    </source>
</evidence>
<comment type="caution">
    <text evidence="6">The sequence shown here is derived from an EMBL/GenBank/DDBJ whole genome shotgun (WGS) entry which is preliminary data.</text>
</comment>
<dbReference type="GO" id="GO:1990281">
    <property type="term" value="C:efflux pump complex"/>
    <property type="evidence" value="ECO:0007669"/>
    <property type="project" value="TreeGrafter"/>
</dbReference>
<dbReference type="Pfam" id="PF25917">
    <property type="entry name" value="BSH_RND"/>
    <property type="match status" value="1"/>
</dbReference>
<dbReference type="SUPFAM" id="SSF111369">
    <property type="entry name" value="HlyD-like secretion proteins"/>
    <property type="match status" value="1"/>
</dbReference>
<dbReference type="InterPro" id="IPR006143">
    <property type="entry name" value="RND_pump_MFP"/>
</dbReference>
<evidence type="ECO:0000256" key="2">
    <source>
        <dbReference type="ARBA" id="ARBA00009477"/>
    </source>
</evidence>
<evidence type="ECO:0000313" key="6">
    <source>
        <dbReference type="EMBL" id="NYF52097.1"/>
    </source>
</evidence>
<dbReference type="Gene3D" id="1.10.287.470">
    <property type="entry name" value="Helix hairpin bin"/>
    <property type="match status" value="1"/>
</dbReference>
<feature type="domain" description="Multidrug resistance protein MdtA-like barrel-sandwich hybrid" evidence="4">
    <location>
        <begin position="63"/>
        <end position="229"/>
    </location>
</feature>
<organism evidence="6 7">
    <name type="scientific">Tunturiibacter lichenicola</name>
    <dbReference type="NCBI Taxonomy" id="2051959"/>
    <lineage>
        <taxon>Bacteria</taxon>
        <taxon>Pseudomonadati</taxon>
        <taxon>Acidobacteriota</taxon>
        <taxon>Terriglobia</taxon>
        <taxon>Terriglobales</taxon>
        <taxon>Acidobacteriaceae</taxon>
        <taxon>Tunturiibacter</taxon>
    </lineage>
</organism>
<dbReference type="NCBIfam" id="TIGR01730">
    <property type="entry name" value="RND_mfp"/>
    <property type="match status" value="1"/>
</dbReference>
<protein>
    <submittedName>
        <fullName evidence="6">Multidrug efflux system membrane fusion protein</fullName>
    </submittedName>
</protein>
<evidence type="ECO:0000256" key="3">
    <source>
        <dbReference type="SAM" id="SignalP"/>
    </source>
</evidence>
<dbReference type="InterPro" id="IPR058625">
    <property type="entry name" value="MdtA-like_BSH"/>
</dbReference>